<feature type="region of interest" description="Disordered" evidence="1">
    <location>
        <begin position="73"/>
        <end position="98"/>
    </location>
</feature>
<proteinExistence type="predicted"/>
<sequence length="257" mass="27632">VAREMCALPRWEQRMSLAGQFTTFCCMHEQPINEECCAVFFMAILGVAPSTRLQYARMLRSVLQMDRTPLDVTTSGVTKNGGAVGDEAGAPLDKEKGGSIYPPPDRLEATGSFPTCVGDGESLLQDCGPDSQQFHDGAGRGHNFGLVRGAQDGGGEPPPRLAVRQGTRAGRVRHNKKLTNITIAHVEQAPWNATAHSIKRGASRHAAPIVEPYNLDSHAISQLAGHVNPFDLPQNTARYAGKYTTMLTQVSSLAALV</sequence>
<comment type="caution">
    <text evidence="2">The sequence shown here is derived from an EMBL/GenBank/DDBJ whole genome shotgun (WGS) entry which is preliminary data.</text>
</comment>
<evidence type="ECO:0000313" key="3">
    <source>
        <dbReference type="Proteomes" id="UP000007350"/>
    </source>
</evidence>
<accession>K2MUC6</accession>
<keyword evidence="3" id="KW-1185">Reference proteome</keyword>
<feature type="non-terminal residue" evidence="2">
    <location>
        <position position="1"/>
    </location>
</feature>
<gene>
    <name evidence="2" type="ORF">MOQ_000901</name>
</gene>
<dbReference type="OrthoDB" id="252178at2759"/>
<organism evidence="2 3">
    <name type="scientific">Trypanosoma cruzi marinkellei</name>
    <dbReference type="NCBI Taxonomy" id="85056"/>
    <lineage>
        <taxon>Eukaryota</taxon>
        <taxon>Discoba</taxon>
        <taxon>Euglenozoa</taxon>
        <taxon>Kinetoplastea</taxon>
        <taxon>Metakinetoplastina</taxon>
        <taxon>Trypanosomatida</taxon>
        <taxon>Trypanosomatidae</taxon>
        <taxon>Trypanosoma</taxon>
        <taxon>Schizotrypanum</taxon>
    </lineage>
</organism>
<name>K2MUC6_TRYCR</name>
<evidence type="ECO:0000256" key="1">
    <source>
        <dbReference type="SAM" id="MobiDB-lite"/>
    </source>
</evidence>
<evidence type="ECO:0000313" key="2">
    <source>
        <dbReference type="EMBL" id="EKF38883.1"/>
    </source>
</evidence>
<protein>
    <submittedName>
        <fullName evidence="2">Uncharacterized protein</fullName>
    </submittedName>
</protein>
<dbReference type="AlphaFoldDB" id="K2MUC6"/>
<reference evidence="2 3" key="1">
    <citation type="journal article" date="2012" name="BMC Genomics">
        <title>Comparative genomic analysis of human infective Trypanosoma cruzi lineages with the bat-restricted subspecies T. cruzi marinkellei.</title>
        <authorList>
            <person name="Franzen O."/>
            <person name="Talavera-Lopez C."/>
            <person name="Ochaya S."/>
            <person name="Butler C.E."/>
            <person name="Messenger L.A."/>
            <person name="Lewis M.D."/>
            <person name="Llewellyn M.S."/>
            <person name="Marinkelle C.J."/>
            <person name="Tyler K.M."/>
            <person name="Miles M.A."/>
            <person name="Andersson B."/>
        </authorList>
    </citation>
    <scope>NUCLEOTIDE SEQUENCE [LARGE SCALE GENOMIC DNA]</scope>
    <source>
        <strain evidence="2 3">B7</strain>
    </source>
</reference>
<dbReference type="EMBL" id="AHKC01003920">
    <property type="protein sequence ID" value="EKF38883.1"/>
    <property type="molecule type" value="Genomic_DNA"/>
</dbReference>
<dbReference type="Proteomes" id="UP000007350">
    <property type="component" value="Unassembled WGS sequence"/>
</dbReference>